<dbReference type="RefSeq" id="WP_176575578.1">
    <property type="nucleotide sequence ID" value="NZ_CBDRGH010000053.1"/>
</dbReference>
<protein>
    <submittedName>
        <fullName evidence="1">Uncharacterized protein</fullName>
    </submittedName>
</protein>
<reference evidence="1 2" key="1">
    <citation type="submission" date="2020-06" db="EMBL/GenBank/DDBJ databases">
        <title>Genome mining for natural products.</title>
        <authorList>
            <person name="Zhang B."/>
            <person name="Shi J."/>
            <person name="Ge H."/>
        </authorList>
    </citation>
    <scope>NUCLEOTIDE SEQUENCE [LARGE SCALE GENOMIC DNA]</scope>
    <source>
        <strain evidence="1 2">NA02069</strain>
    </source>
</reference>
<dbReference type="Proteomes" id="UP000509418">
    <property type="component" value="Chromosome"/>
</dbReference>
<proteinExistence type="predicted"/>
<dbReference type="EMBL" id="CP056041">
    <property type="protein sequence ID" value="QKZ18831.1"/>
    <property type="molecule type" value="Genomic_DNA"/>
</dbReference>
<evidence type="ECO:0000313" key="1">
    <source>
        <dbReference type="EMBL" id="QKZ18831.1"/>
    </source>
</evidence>
<accession>A0A7H8T5Q2</accession>
<dbReference type="AlphaFoldDB" id="A0A7H8T5Q2"/>
<sequence length="122" mass="12805">MTVGPAAAAAVVEVVVVVSLPGLTSVRAAEDPHHVALAQKPNPMRFCYGLIAPAPLEEIPFRVPLLALWLALLASQSCGGWASRPWIRWSLMAPAIAASLIVFASLHPRAGAPTSLTQPPRA</sequence>
<evidence type="ECO:0000313" key="2">
    <source>
        <dbReference type="Proteomes" id="UP000509418"/>
    </source>
</evidence>
<gene>
    <name evidence="1" type="ORF">HUT05_16550</name>
</gene>
<name>A0A7H8T5Q2_STRCX</name>
<organism evidence="1 2">
    <name type="scientific">Streptomyces chartreusis</name>
    <dbReference type="NCBI Taxonomy" id="1969"/>
    <lineage>
        <taxon>Bacteria</taxon>
        <taxon>Bacillati</taxon>
        <taxon>Actinomycetota</taxon>
        <taxon>Actinomycetes</taxon>
        <taxon>Kitasatosporales</taxon>
        <taxon>Streptomycetaceae</taxon>
        <taxon>Streptomyces</taxon>
    </lineage>
</organism>
<keyword evidence="2" id="KW-1185">Reference proteome</keyword>